<name>A0A812ZEW5_9DINO</name>
<organism evidence="1 2">
    <name type="scientific">Symbiodinium necroappetens</name>
    <dbReference type="NCBI Taxonomy" id="1628268"/>
    <lineage>
        <taxon>Eukaryota</taxon>
        <taxon>Sar</taxon>
        <taxon>Alveolata</taxon>
        <taxon>Dinophyceae</taxon>
        <taxon>Suessiales</taxon>
        <taxon>Symbiodiniaceae</taxon>
        <taxon>Symbiodinium</taxon>
    </lineage>
</organism>
<dbReference type="EMBL" id="CAJNJA010047122">
    <property type="protein sequence ID" value="CAE7822240.1"/>
    <property type="molecule type" value="Genomic_DNA"/>
</dbReference>
<keyword evidence="2" id="KW-1185">Reference proteome</keyword>
<proteinExistence type="predicted"/>
<accession>A0A812ZEW5</accession>
<sequence>VVCADAHRKLYFEKGASRQQRRATGVDAPVNRAEERLFAVVIPELPHAPIAEALEVARSRVVRELVAAVGLHPASLLCATDGSAKEDVAGWAVAVEGAGAHAGILAGEDHDSFLAETFGLLVLFQALAEVADGVTLPPVKVLCDCKSALRLCEVEYNGEWSPPQGVSGDRARLGLAPPGLFGIVAAKYHEWMA</sequence>
<feature type="non-terminal residue" evidence="1">
    <location>
        <position position="1"/>
    </location>
</feature>
<dbReference type="Proteomes" id="UP000601435">
    <property type="component" value="Unassembled WGS sequence"/>
</dbReference>
<comment type="caution">
    <text evidence="1">The sequence shown here is derived from an EMBL/GenBank/DDBJ whole genome shotgun (WGS) entry which is preliminary data.</text>
</comment>
<protein>
    <submittedName>
        <fullName evidence="1">Uncharacterized protein</fullName>
    </submittedName>
</protein>
<gene>
    <name evidence="1" type="ORF">SNEC2469_LOCUS24477</name>
</gene>
<evidence type="ECO:0000313" key="2">
    <source>
        <dbReference type="Proteomes" id="UP000601435"/>
    </source>
</evidence>
<dbReference type="AlphaFoldDB" id="A0A812ZEW5"/>
<reference evidence="1" key="1">
    <citation type="submission" date="2021-02" db="EMBL/GenBank/DDBJ databases">
        <authorList>
            <person name="Dougan E. K."/>
            <person name="Rhodes N."/>
            <person name="Thang M."/>
            <person name="Chan C."/>
        </authorList>
    </citation>
    <scope>NUCLEOTIDE SEQUENCE</scope>
</reference>
<evidence type="ECO:0000313" key="1">
    <source>
        <dbReference type="EMBL" id="CAE7822240.1"/>
    </source>
</evidence>